<proteinExistence type="predicted"/>
<feature type="transmembrane region" description="Helical" evidence="1">
    <location>
        <begin position="94"/>
        <end position="117"/>
    </location>
</feature>
<keyword evidence="2" id="KW-1185">Reference proteome</keyword>
<dbReference type="AlphaFoldDB" id="A0A6P8DYC9"/>
<keyword evidence="1" id="KW-0472">Membrane</keyword>
<evidence type="ECO:0000313" key="3">
    <source>
        <dbReference type="RefSeq" id="XP_031399339.1"/>
    </source>
</evidence>
<dbReference type="PANTHER" id="PTHR37185">
    <property type="entry name" value="MEMBRANE PROTEIN"/>
    <property type="match status" value="1"/>
</dbReference>
<reference evidence="3" key="2">
    <citation type="submission" date="2025-08" db="UniProtKB">
        <authorList>
            <consortium name="RefSeq"/>
        </authorList>
    </citation>
    <scope>IDENTIFICATION</scope>
    <source>
        <tissue evidence="3">Leaf</tissue>
    </source>
</reference>
<dbReference type="PANTHER" id="PTHR37185:SF3">
    <property type="entry name" value="MEMBRANE PROTEIN"/>
    <property type="match status" value="1"/>
</dbReference>
<dbReference type="RefSeq" id="XP_031399339.1">
    <property type="nucleotide sequence ID" value="XM_031543479.1"/>
</dbReference>
<evidence type="ECO:0000313" key="2">
    <source>
        <dbReference type="Proteomes" id="UP000515151"/>
    </source>
</evidence>
<keyword evidence="1" id="KW-1133">Transmembrane helix</keyword>
<organism evidence="2 3">
    <name type="scientific">Punica granatum</name>
    <name type="common">Pomegranate</name>
    <dbReference type="NCBI Taxonomy" id="22663"/>
    <lineage>
        <taxon>Eukaryota</taxon>
        <taxon>Viridiplantae</taxon>
        <taxon>Streptophyta</taxon>
        <taxon>Embryophyta</taxon>
        <taxon>Tracheophyta</taxon>
        <taxon>Spermatophyta</taxon>
        <taxon>Magnoliopsida</taxon>
        <taxon>eudicotyledons</taxon>
        <taxon>Gunneridae</taxon>
        <taxon>Pentapetalae</taxon>
        <taxon>rosids</taxon>
        <taxon>malvids</taxon>
        <taxon>Myrtales</taxon>
        <taxon>Lythraceae</taxon>
        <taxon>Punica</taxon>
    </lineage>
</organism>
<feature type="transmembrane region" description="Helical" evidence="1">
    <location>
        <begin position="70"/>
        <end position="88"/>
    </location>
</feature>
<gene>
    <name evidence="3" type="primary">LOC116209786</name>
</gene>
<reference evidence="2" key="1">
    <citation type="journal article" date="2020" name="Plant Biotechnol. J.">
        <title>The pomegranate (Punica granatum L.) draft genome dissects genetic divergence between soft- and hard-seeded cultivars.</title>
        <authorList>
            <person name="Luo X."/>
            <person name="Li H."/>
            <person name="Wu Z."/>
            <person name="Yao W."/>
            <person name="Zhao P."/>
            <person name="Cao D."/>
            <person name="Yu H."/>
            <person name="Li K."/>
            <person name="Poudel K."/>
            <person name="Zhao D."/>
            <person name="Zhang F."/>
            <person name="Xia X."/>
            <person name="Chen L."/>
            <person name="Wang Q."/>
            <person name="Jing D."/>
            <person name="Cao S."/>
        </authorList>
    </citation>
    <scope>NUCLEOTIDE SEQUENCE [LARGE SCALE GENOMIC DNA]</scope>
    <source>
        <strain evidence="2">cv. Tunisia</strain>
    </source>
</reference>
<accession>A0A6P8DYC9</accession>
<dbReference type="GeneID" id="116209786"/>
<keyword evidence="1" id="KW-0812">Transmembrane</keyword>
<sequence>MGYCRGEEDYGCYCCATTSAVRPSESINLSAYTRGSWFRNGIFVEVGSKLECINLLVHARSGSRSFGITINLHATISILFTASGINIIPSMDLIYAIFGIVLLLNSVFLVFLLHLLYSVFFTRLGMRSSLNLPRWLEKAI</sequence>
<evidence type="ECO:0000256" key="1">
    <source>
        <dbReference type="SAM" id="Phobius"/>
    </source>
</evidence>
<name>A0A6P8DYC9_PUNGR</name>
<protein>
    <submittedName>
        <fullName evidence="3">Uncharacterized protein LOC116209786 isoform X2</fullName>
    </submittedName>
</protein>
<dbReference type="Proteomes" id="UP000515151">
    <property type="component" value="Chromosome 6"/>
</dbReference>